<dbReference type="eggNOG" id="ENOG5033AMA">
    <property type="taxonomic scope" value="Bacteria"/>
</dbReference>
<protein>
    <recommendedName>
        <fullName evidence="3">DUF4258 domain-containing protein</fullName>
    </recommendedName>
</protein>
<dbReference type="AlphaFoldDB" id="H8GQQ3"/>
<dbReference type="STRING" id="686340.Metal_3378"/>
<sequence length="84" mass="10019">MNYELTVHAQESLNKRRNIRLEWLERVLERPQLIEADALDAELEHRLGKIDEFEGWVLRVIVNPHVEPVRVITVFFDRAMRGKL</sequence>
<dbReference type="RefSeq" id="WP_005374079.1">
    <property type="nucleotide sequence ID" value="NZ_CM001475.1"/>
</dbReference>
<evidence type="ECO:0008006" key="3">
    <source>
        <dbReference type="Google" id="ProtNLM"/>
    </source>
</evidence>
<dbReference type="EMBL" id="CM001475">
    <property type="protein sequence ID" value="EIC31038.1"/>
    <property type="molecule type" value="Genomic_DNA"/>
</dbReference>
<dbReference type="InterPro" id="IPR025354">
    <property type="entry name" value="DUF4258"/>
</dbReference>
<name>H8GQQ3_METAL</name>
<keyword evidence="2" id="KW-1185">Reference proteome</keyword>
<dbReference type="Proteomes" id="UP000005090">
    <property type="component" value="Chromosome"/>
</dbReference>
<gene>
    <name evidence="1" type="ORF">Metal_3378</name>
</gene>
<proteinExistence type="predicted"/>
<dbReference type="HOGENOM" id="CLU_183615_0_0_6"/>
<organism evidence="1 2">
    <name type="scientific">Methylomicrobium album BG8</name>
    <dbReference type="NCBI Taxonomy" id="686340"/>
    <lineage>
        <taxon>Bacteria</taxon>
        <taxon>Pseudomonadati</taxon>
        <taxon>Pseudomonadota</taxon>
        <taxon>Gammaproteobacteria</taxon>
        <taxon>Methylococcales</taxon>
        <taxon>Methylococcaceae</taxon>
        <taxon>Methylomicrobium</taxon>
    </lineage>
</organism>
<evidence type="ECO:0000313" key="1">
    <source>
        <dbReference type="EMBL" id="EIC31038.1"/>
    </source>
</evidence>
<reference evidence="1 2" key="1">
    <citation type="journal article" date="2013" name="Genome Announc.">
        <title>Genome Sequence of the Obligate Gammaproteobacterial Methanotroph Methylomicrobium album Strain BG8.</title>
        <authorList>
            <person name="Kits K.D."/>
            <person name="Kalyuzhnaya M.G."/>
            <person name="Klotz M.G."/>
            <person name="Jetten M.S."/>
            <person name="Op den Camp H.J."/>
            <person name="Vuilleumier S."/>
            <person name="Bringel F."/>
            <person name="Dispirito A.A."/>
            <person name="Murrell J.C."/>
            <person name="Bruce D."/>
            <person name="Cheng J.F."/>
            <person name="Copeland A."/>
            <person name="Goodwin L."/>
            <person name="Hauser L."/>
            <person name="Lajus A."/>
            <person name="Land M.L."/>
            <person name="Lapidus A."/>
            <person name="Lucas S."/>
            <person name="Medigue C."/>
            <person name="Pitluck S."/>
            <person name="Woyke T."/>
            <person name="Zeytun A."/>
            <person name="Stein L.Y."/>
        </authorList>
    </citation>
    <scope>NUCLEOTIDE SEQUENCE [LARGE SCALE GENOMIC DNA]</scope>
    <source>
        <strain evidence="1 2">BG8</strain>
    </source>
</reference>
<evidence type="ECO:0000313" key="2">
    <source>
        <dbReference type="Proteomes" id="UP000005090"/>
    </source>
</evidence>
<dbReference type="Pfam" id="PF14076">
    <property type="entry name" value="DUF4258"/>
    <property type="match status" value="1"/>
</dbReference>
<accession>H8GQQ3</accession>